<dbReference type="GO" id="GO:0008237">
    <property type="term" value="F:metallopeptidase activity"/>
    <property type="evidence" value="ECO:0007669"/>
    <property type="project" value="UniProtKB-KW"/>
</dbReference>
<keyword evidence="3" id="KW-0378">Hydrolase</keyword>
<keyword evidence="4" id="KW-1185">Reference proteome</keyword>
<dbReference type="Pfam" id="PF02517">
    <property type="entry name" value="Rce1-like"/>
    <property type="match status" value="1"/>
</dbReference>
<keyword evidence="1" id="KW-1133">Transmembrane helix</keyword>
<feature type="domain" description="CAAX prenyl protease 2/Lysostaphin resistance protein A-like" evidence="2">
    <location>
        <begin position="144"/>
        <end position="235"/>
    </location>
</feature>
<accession>A0ABX1RJP4</accession>
<sequence length="298" mass="31195">MGDLGSAVPPGPSASRRLRSWRPPLAVRTVVVLGAATLIWVAVDAGLDPFFGNPPDDRLGHALRAVLTAALAVPLVVLGRRHLDARPWAGLALTPLRSGGLRSLLSGAAFWLGAAAVGTAVTIAAGGATIAVVDIDAQALLLALYLPVLVLLFEALPEELIFRGYLYRNLADRFTRWTAVTGQAALFTVWGTVLGPAGSVDRVLLFFSFSLALGALRVVAGSVWAPIGFHLAFQWVAQYLGASDGAFAVDGRGALDVVAMWLFPIALGTVVLVIAGARRGVRWSERDPDGPVPVPATS</sequence>
<proteinExistence type="predicted"/>
<dbReference type="PANTHER" id="PTHR39430:SF1">
    <property type="entry name" value="PROTEASE"/>
    <property type="match status" value="1"/>
</dbReference>
<evidence type="ECO:0000259" key="2">
    <source>
        <dbReference type="Pfam" id="PF02517"/>
    </source>
</evidence>
<feature type="transmembrane region" description="Helical" evidence="1">
    <location>
        <begin position="25"/>
        <end position="43"/>
    </location>
</feature>
<keyword evidence="3" id="KW-0482">Metalloprotease</keyword>
<dbReference type="Proteomes" id="UP001296706">
    <property type="component" value="Unassembled WGS sequence"/>
</dbReference>
<evidence type="ECO:0000313" key="4">
    <source>
        <dbReference type="Proteomes" id="UP001296706"/>
    </source>
</evidence>
<keyword evidence="1" id="KW-0472">Membrane</keyword>
<feature type="transmembrane region" description="Helical" evidence="1">
    <location>
        <begin position="203"/>
        <end position="220"/>
    </location>
</feature>
<feature type="transmembrane region" description="Helical" evidence="1">
    <location>
        <begin position="139"/>
        <end position="156"/>
    </location>
</feature>
<dbReference type="PANTHER" id="PTHR39430">
    <property type="entry name" value="MEMBRANE-ASSOCIATED PROTEASE-RELATED"/>
    <property type="match status" value="1"/>
</dbReference>
<keyword evidence="3" id="KW-0645">Protease</keyword>
<feature type="transmembrane region" description="Helical" evidence="1">
    <location>
        <begin position="259"/>
        <end position="277"/>
    </location>
</feature>
<reference evidence="3 4" key="1">
    <citation type="submission" date="2020-04" db="EMBL/GenBank/DDBJ databases">
        <authorList>
            <person name="Klaysubun C."/>
            <person name="Duangmal K."/>
            <person name="Lipun K."/>
        </authorList>
    </citation>
    <scope>NUCLEOTIDE SEQUENCE [LARGE SCALE GENOMIC DNA]</scope>
    <source>
        <strain evidence="3 4">JCM 11839</strain>
    </source>
</reference>
<organism evidence="3 4">
    <name type="scientific">Pseudonocardia xinjiangensis</name>
    <dbReference type="NCBI Taxonomy" id="75289"/>
    <lineage>
        <taxon>Bacteria</taxon>
        <taxon>Bacillati</taxon>
        <taxon>Actinomycetota</taxon>
        <taxon>Actinomycetes</taxon>
        <taxon>Pseudonocardiales</taxon>
        <taxon>Pseudonocardiaceae</taxon>
        <taxon>Pseudonocardia</taxon>
    </lineage>
</organism>
<feature type="transmembrane region" description="Helical" evidence="1">
    <location>
        <begin position="104"/>
        <end position="133"/>
    </location>
</feature>
<evidence type="ECO:0000256" key="1">
    <source>
        <dbReference type="SAM" id="Phobius"/>
    </source>
</evidence>
<protein>
    <submittedName>
        <fullName evidence="3">CPBP family intramembrane metalloprotease</fullName>
    </submittedName>
</protein>
<name>A0ABX1RJP4_9PSEU</name>
<keyword evidence="1" id="KW-0812">Transmembrane</keyword>
<gene>
    <name evidence="3" type="ORF">HF577_24170</name>
</gene>
<dbReference type="InterPro" id="IPR003675">
    <property type="entry name" value="Rce1/LyrA-like_dom"/>
</dbReference>
<dbReference type="RefSeq" id="WP_169398224.1">
    <property type="nucleotide sequence ID" value="NZ_BAAAJH010000013.1"/>
</dbReference>
<dbReference type="EMBL" id="JAAXKY010000091">
    <property type="protein sequence ID" value="NMH80169.1"/>
    <property type="molecule type" value="Genomic_DNA"/>
</dbReference>
<evidence type="ECO:0000313" key="3">
    <source>
        <dbReference type="EMBL" id="NMH80169.1"/>
    </source>
</evidence>
<comment type="caution">
    <text evidence="3">The sequence shown here is derived from an EMBL/GenBank/DDBJ whole genome shotgun (WGS) entry which is preliminary data.</text>
</comment>
<feature type="transmembrane region" description="Helical" evidence="1">
    <location>
        <begin position="177"/>
        <end position="197"/>
    </location>
</feature>